<dbReference type="InterPro" id="IPR016667">
    <property type="entry name" value="Caps_polysacc_synth_CpsB/CapC"/>
</dbReference>
<dbReference type="EMBL" id="UINC01201854">
    <property type="protein sequence ID" value="SVE21380.1"/>
    <property type="molecule type" value="Genomic_DNA"/>
</dbReference>
<dbReference type="PANTHER" id="PTHR39181:SF1">
    <property type="entry name" value="TYROSINE-PROTEIN PHOSPHATASE YWQE"/>
    <property type="match status" value="1"/>
</dbReference>
<organism evidence="2">
    <name type="scientific">marine metagenome</name>
    <dbReference type="NCBI Taxonomy" id="408172"/>
    <lineage>
        <taxon>unclassified sequences</taxon>
        <taxon>metagenomes</taxon>
        <taxon>ecological metagenomes</taxon>
    </lineage>
</organism>
<proteinExistence type="predicted"/>
<evidence type="ECO:0000256" key="1">
    <source>
        <dbReference type="ARBA" id="ARBA00022801"/>
    </source>
</evidence>
<evidence type="ECO:0000313" key="2">
    <source>
        <dbReference type="EMBL" id="SVE21380.1"/>
    </source>
</evidence>
<name>A0A383BNI5_9ZZZZ</name>
<dbReference type="GO" id="GO:0004725">
    <property type="term" value="F:protein tyrosine phosphatase activity"/>
    <property type="evidence" value="ECO:0007669"/>
    <property type="project" value="InterPro"/>
</dbReference>
<dbReference type="AlphaFoldDB" id="A0A383BNI5"/>
<reference evidence="2" key="1">
    <citation type="submission" date="2018-05" db="EMBL/GenBank/DDBJ databases">
        <authorList>
            <person name="Lanie J.A."/>
            <person name="Ng W.-L."/>
            <person name="Kazmierczak K.M."/>
            <person name="Andrzejewski T.M."/>
            <person name="Davidsen T.M."/>
            <person name="Wayne K.J."/>
            <person name="Tettelin H."/>
            <person name="Glass J.I."/>
            <person name="Rusch D."/>
            <person name="Podicherti R."/>
            <person name="Tsui H.-C.T."/>
            <person name="Winkler M.E."/>
        </authorList>
    </citation>
    <scope>NUCLEOTIDE SEQUENCE</scope>
</reference>
<dbReference type="Pfam" id="PF19567">
    <property type="entry name" value="CpsB_CapC"/>
    <property type="match status" value="1"/>
</dbReference>
<keyword evidence="1" id="KW-0378">Hydrolase</keyword>
<accession>A0A383BNI5</accession>
<protein>
    <submittedName>
        <fullName evidence="2">Uncharacterized protein</fullName>
    </submittedName>
</protein>
<dbReference type="Gene3D" id="3.20.20.140">
    <property type="entry name" value="Metal-dependent hydrolases"/>
    <property type="match status" value="1"/>
</dbReference>
<dbReference type="PANTHER" id="PTHR39181">
    <property type="entry name" value="TYROSINE-PROTEIN PHOSPHATASE YWQE"/>
    <property type="match status" value="1"/>
</dbReference>
<sequence>MGLDMLRRAPPDEGVDDVVLTLHYRPEDGLERAQQLQDYFEGFAVDVADAGIGVRVHLGAELGFRFGLAQLAQSVTVARLAGGPYVLGDLPPGPLSPGLEQAFFEIRTAGYRPVLAHPERHRELAAASVAAPRPLPSVLPSPGRLT</sequence>
<gene>
    <name evidence="2" type="ORF">METZ01_LOCUS474234</name>
</gene>
<feature type="non-terminal residue" evidence="2">
    <location>
        <position position="146"/>
    </location>
</feature>
<dbReference type="GO" id="GO:0030145">
    <property type="term" value="F:manganese ion binding"/>
    <property type="evidence" value="ECO:0007669"/>
    <property type="project" value="InterPro"/>
</dbReference>